<evidence type="ECO:0000256" key="2">
    <source>
        <dbReference type="ARBA" id="ARBA00009463"/>
    </source>
</evidence>
<dbReference type="Pfam" id="PF02737">
    <property type="entry name" value="3HCDH_N"/>
    <property type="match status" value="1"/>
</dbReference>
<protein>
    <submittedName>
        <fullName evidence="6">3-hydroxyacyl-CoA dehydrogenase</fullName>
        <ecNumber evidence="6">1.1.1.157</ecNumber>
    </submittedName>
</protein>
<dbReference type="InterPro" id="IPR006176">
    <property type="entry name" value="3-OHacyl-CoA_DH_NAD-bd"/>
</dbReference>
<name>A0A263CWC2_9PSEU</name>
<keyword evidence="7" id="KW-1185">Reference proteome</keyword>
<evidence type="ECO:0000259" key="5">
    <source>
        <dbReference type="Pfam" id="PF02737"/>
    </source>
</evidence>
<dbReference type="OrthoDB" id="3229174at2"/>
<dbReference type="GO" id="GO:0008691">
    <property type="term" value="F:3-hydroxybutyryl-CoA dehydrogenase activity"/>
    <property type="evidence" value="ECO:0007669"/>
    <property type="project" value="UniProtKB-EC"/>
</dbReference>
<dbReference type="RefSeq" id="WP_094865490.1">
    <property type="nucleotide sequence ID" value="NZ_NKYE01000020.1"/>
</dbReference>
<dbReference type="GO" id="GO:0006631">
    <property type="term" value="P:fatty acid metabolic process"/>
    <property type="evidence" value="ECO:0007669"/>
    <property type="project" value="InterPro"/>
</dbReference>
<dbReference type="AlphaFoldDB" id="A0A263CWC2"/>
<sequence length="507" mass="52715">MHIRVIGAGVMGRGIAQWAVTGGHTVELGDARADAVGEACEFVRGMLSRAVDKGRMSADEAAAAVARLRPLDSPWAPGAEVELVIEAVREDLDTKAEVFTRLAEALPESTIFATNTSSIPVTRIAARLDDPTRLAGLHFFNPVPLMRIVEIVPGARTRDGIPAVLAELVEGCGHRAVLVSDTPGFLVNHAGRGLVTEALAVLEESVADVAGIDRIAREVLGLRMGPFELMDLTGLDVTAAVIDSVWDGFRHSDRLRPSFLTPNRVAAGLHGRKTGAGFYDHADGVRTAASAEEEPVSGDGDRPCLVHGTGPEADELRAALDSAGVPRAADPAADATLVLVPVWGGTVAEAVAAHGLPPERTVGVDPLSVPTGRRVLAATPASSPEAVRDARAVLARGADPGTAAAVTVVRDAHGSVAQRLLASIVGVAASIAERGLAAPEDVDAAVTTALGYPHGPLTWGDRVGAARLLVLQSALFASTGDPRYRPTRWVTERARLGLPLTAPAYPL</sequence>
<feature type="domain" description="3-hydroxyacyl-CoA dehydrogenase C-terminal" evidence="4">
    <location>
        <begin position="415"/>
        <end position="496"/>
    </location>
</feature>
<evidence type="ECO:0000313" key="6">
    <source>
        <dbReference type="EMBL" id="OZM70432.1"/>
    </source>
</evidence>
<dbReference type="Gene3D" id="1.10.1040.10">
    <property type="entry name" value="N-(1-d-carboxylethyl)-l-norvaline Dehydrogenase, domain 2"/>
    <property type="match status" value="2"/>
</dbReference>
<organism evidence="6 7">
    <name type="scientific">Amycolatopsis antarctica</name>
    <dbReference type="NCBI Taxonomy" id="1854586"/>
    <lineage>
        <taxon>Bacteria</taxon>
        <taxon>Bacillati</taxon>
        <taxon>Actinomycetota</taxon>
        <taxon>Actinomycetes</taxon>
        <taxon>Pseudonocardiales</taxon>
        <taxon>Pseudonocardiaceae</taxon>
        <taxon>Amycolatopsis</taxon>
    </lineage>
</organism>
<dbReference type="InterPro" id="IPR008927">
    <property type="entry name" value="6-PGluconate_DH-like_C_sf"/>
</dbReference>
<comment type="caution">
    <text evidence="6">The sequence shown here is derived from an EMBL/GenBank/DDBJ whole genome shotgun (WGS) entry which is preliminary data.</text>
</comment>
<dbReference type="GO" id="GO:0070403">
    <property type="term" value="F:NAD+ binding"/>
    <property type="evidence" value="ECO:0007669"/>
    <property type="project" value="InterPro"/>
</dbReference>
<evidence type="ECO:0000256" key="1">
    <source>
        <dbReference type="ARBA" id="ARBA00005086"/>
    </source>
</evidence>
<dbReference type="EC" id="1.1.1.157" evidence="6"/>
<evidence type="ECO:0000313" key="7">
    <source>
        <dbReference type="Proteomes" id="UP000242444"/>
    </source>
</evidence>
<dbReference type="Gene3D" id="3.40.50.720">
    <property type="entry name" value="NAD(P)-binding Rossmann-like Domain"/>
    <property type="match status" value="1"/>
</dbReference>
<dbReference type="Pfam" id="PF00725">
    <property type="entry name" value="3HCDH"/>
    <property type="match status" value="2"/>
</dbReference>
<dbReference type="InParanoid" id="A0A263CWC2"/>
<dbReference type="InterPro" id="IPR013328">
    <property type="entry name" value="6PGD_dom2"/>
</dbReference>
<dbReference type="Proteomes" id="UP000242444">
    <property type="component" value="Unassembled WGS sequence"/>
</dbReference>
<dbReference type="PANTHER" id="PTHR48075:SF5">
    <property type="entry name" value="3-HYDROXYBUTYRYL-COA DEHYDROGENASE"/>
    <property type="match status" value="1"/>
</dbReference>
<keyword evidence="3 6" id="KW-0560">Oxidoreductase</keyword>
<dbReference type="InterPro" id="IPR036291">
    <property type="entry name" value="NAD(P)-bd_dom_sf"/>
</dbReference>
<evidence type="ECO:0000259" key="4">
    <source>
        <dbReference type="Pfam" id="PF00725"/>
    </source>
</evidence>
<reference evidence="6 7" key="1">
    <citation type="submission" date="2017-07" db="EMBL/GenBank/DDBJ databases">
        <title>Amycolatopsis antarcticus sp. nov., isolated from the surface of an Antarcticus brown macroalga.</title>
        <authorList>
            <person name="Wang J."/>
            <person name="Leiva S."/>
            <person name="Huang J."/>
            <person name="Huang Y."/>
        </authorList>
    </citation>
    <scope>NUCLEOTIDE SEQUENCE [LARGE SCALE GENOMIC DNA]</scope>
    <source>
        <strain evidence="6 7">AU-G6</strain>
    </source>
</reference>
<dbReference type="FunCoup" id="A0A263CWC2">
    <property type="interactions" value="84"/>
</dbReference>
<feature type="domain" description="3-hydroxyacyl-CoA dehydrogenase C-terminal" evidence="4">
    <location>
        <begin position="184"/>
        <end position="280"/>
    </location>
</feature>
<comment type="similarity">
    <text evidence="2">Belongs to the 3-hydroxyacyl-CoA dehydrogenase family.</text>
</comment>
<dbReference type="SUPFAM" id="SSF51735">
    <property type="entry name" value="NAD(P)-binding Rossmann-fold domains"/>
    <property type="match status" value="1"/>
</dbReference>
<dbReference type="EMBL" id="NKYE01000020">
    <property type="protein sequence ID" value="OZM70432.1"/>
    <property type="molecule type" value="Genomic_DNA"/>
</dbReference>
<accession>A0A263CWC2</accession>
<feature type="domain" description="3-hydroxyacyl-CoA dehydrogenase NAD binding" evidence="5">
    <location>
        <begin position="3"/>
        <end position="181"/>
    </location>
</feature>
<gene>
    <name evidence="6" type="ORF">CFN78_25035</name>
</gene>
<comment type="pathway">
    <text evidence="1">Lipid metabolism; butanoate metabolism.</text>
</comment>
<proteinExistence type="inferred from homology"/>
<dbReference type="SUPFAM" id="SSF48179">
    <property type="entry name" value="6-phosphogluconate dehydrogenase C-terminal domain-like"/>
    <property type="match status" value="2"/>
</dbReference>
<dbReference type="PANTHER" id="PTHR48075">
    <property type="entry name" value="3-HYDROXYACYL-COA DEHYDROGENASE FAMILY PROTEIN"/>
    <property type="match status" value="1"/>
</dbReference>
<evidence type="ECO:0000256" key="3">
    <source>
        <dbReference type="ARBA" id="ARBA00023002"/>
    </source>
</evidence>
<dbReference type="InterPro" id="IPR006108">
    <property type="entry name" value="3HC_DH_C"/>
</dbReference>